<evidence type="ECO:0000313" key="3">
    <source>
        <dbReference type="Proteomes" id="UP001642409"/>
    </source>
</evidence>
<evidence type="ECO:0000313" key="2">
    <source>
        <dbReference type="EMBL" id="CAL6042919.1"/>
    </source>
</evidence>
<dbReference type="Proteomes" id="UP001642409">
    <property type="component" value="Unassembled WGS sequence"/>
</dbReference>
<proteinExistence type="predicted"/>
<protein>
    <submittedName>
        <fullName evidence="2">Hypothetical_protein</fullName>
    </submittedName>
</protein>
<dbReference type="AlphaFoldDB" id="A0AA86PXJ8"/>
<evidence type="ECO:0000313" key="1">
    <source>
        <dbReference type="EMBL" id="CAI9947821.1"/>
    </source>
</evidence>
<comment type="caution">
    <text evidence="1">The sequence shown here is derived from an EMBL/GenBank/DDBJ whole genome shotgun (WGS) entry which is preliminary data.</text>
</comment>
<accession>A0AA86PXJ8</accession>
<reference evidence="2 3" key="2">
    <citation type="submission" date="2024-07" db="EMBL/GenBank/DDBJ databases">
        <authorList>
            <person name="Akdeniz Z."/>
        </authorList>
    </citation>
    <scope>NUCLEOTIDE SEQUENCE [LARGE SCALE GENOMIC DNA]</scope>
</reference>
<organism evidence="1">
    <name type="scientific">Hexamita inflata</name>
    <dbReference type="NCBI Taxonomy" id="28002"/>
    <lineage>
        <taxon>Eukaryota</taxon>
        <taxon>Metamonada</taxon>
        <taxon>Diplomonadida</taxon>
        <taxon>Hexamitidae</taxon>
        <taxon>Hexamitinae</taxon>
        <taxon>Hexamita</taxon>
    </lineage>
</organism>
<sequence>MIIRKIKQTVLQNHIEPGFSTFFSLLNEYQNHVKIIFVGNMAYYISHLLNFRLYQLSLLYRKLQVHANDHQFSIQLCTTGALNDSGTSIQGRNVAALCKPIYTGIHLRRTIHVSNEAIRQQYIRIGYGEEREAQAYESIIDHTQQSWYSSNASSALTLTVEPNRSFHINSND</sequence>
<dbReference type="EMBL" id="CATOUU010000782">
    <property type="protein sequence ID" value="CAI9947821.1"/>
    <property type="molecule type" value="Genomic_DNA"/>
</dbReference>
<reference evidence="1" key="1">
    <citation type="submission" date="2023-06" db="EMBL/GenBank/DDBJ databases">
        <authorList>
            <person name="Kurt Z."/>
        </authorList>
    </citation>
    <scope>NUCLEOTIDE SEQUENCE</scope>
</reference>
<gene>
    <name evidence="1" type="ORF">HINF_LOCUS35466</name>
    <name evidence="2" type="ORF">HINF_LOCUS39823</name>
</gene>
<dbReference type="EMBL" id="CAXDID020000155">
    <property type="protein sequence ID" value="CAL6042919.1"/>
    <property type="molecule type" value="Genomic_DNA"/>
</dbReference>
<keyword evidence="3" id="KW-1185">Reference proteome</keyword>
<name>A0AA86PXJ8_9EUKA</name>